<dbReference type="PANTHER" id="PTHR37577">
    <property type="entry name" value="INTEGRAL MEMBRANE PROTEIN"/>
    <property type="match status" value="1"/>
</dbReference>
<evidence type="ECO:0000256" key="1">
    <source>
        <dbReference type="SAM" id="Phobius"/>
    </source>
</evidence>
<dbReference type="KEGG" id="fox:FOXG_07072"/>
<dbReference type="GeneID" id="28948828"/>
<protein>
    <submittedName>
        <fullName evidence="2">Uncharacterized protein</fullName>
    </submittedName>
</protein>
<gene>
    <name evidence="2" type="ORF">FOXG_07072</name>
</gene>
<dbReference type="AlphaFoldDB" id="A0A0J9V492"/>
<name>A0A0J9V492_FUSO4</name>
<reference evidence="2" key="2">
    <citation type="journal article" date="2010" name="Nature">
        <title>Comparative genomics reveals mobile pathogenicity chromosomes in Fusarium.</title>
        <authorList>
            <person name="Ma L.J."/>
            <person name="van der Does H.C."/>
            <person name="Borkovich K.A."/>
            <person name="Coleman J.J."/>
            <person name="Daboussi M.J."/>
            <person name="Di Pietro A."/>
            <person name="Dufresne M."/>
            <person name="Freitag M."/>
            <person name="Grabherr M."/>
            <person name="Henrissat B."/>
            <person name="Houterman P.M."/>
            <person name="Kang S."/>
            <person name="Shim W.B."/>
            <person name="Woloshuk C."/>
            <person name="Xie X."/>
            <person name="Xu J.R."/>
            <person name="Antoniw J."/>
            <person name="Baker S.E."/>
            <person name="Bluhm B.H."/>
            <person name="Breakspear A."/>
            <person name="Brown D.W."/>
            <person name="Butchko R.A."/>
            <person name="Chapman S."/>
            <person name="Coulson R."/>
            <person name="Coutinho P.M."/>
            <person name="Danchin E.G."/>
            <person name="Diener A."/>
            <person name="Gale L.R."/>
            <person name="Gardiner D.M."/>
            <person name="Goff S."/>
            <person name="Hammond-Kosack K.E."/>
            <person name="Hilburn K."/>
            <person name="Hua-Van A."/>
            <person name="Jonkers W."/>
            <person name="Kazan K."/>
            <person name="Kodira C.D."/>
            <person name="Koehrsen M."/>
            <person name="Kumar L."/>
            <person name="Lee Y.H."/>
            <person name="Li L."/>
            <person name="Manners J.M."/>
            <person name="Miranda-Saavedra D."/>
            <person name="Mukherjee M."/>
            <person name="Park G."/>
            <person name="Park J."/>
            <person name="Park S.Y."/>
            <person name="Proctor R.H."/>
            <person name="Regev A."/>
            <person name="Ruiz-Roldan M.C."/>
            <person name="Sain D."/>
            <person name="Sakthikumar S."/>
            <person name="Sykes S."/>
            <person name="Schwartz D.C."/>
            <person name="Turgeon B.G."/>
            <person name="Wapinski I."/>
            <person name="Yoder O."/>
            <person name="Young S."/>
            <person name="Zeng Q."/>
            <person name="Zhou S."/>
            <person name="Galagan J."/>
            <person name="Cuomo C.A."/>
            <person name="Kistler H.C."/>
            <person name="Rep M."/>
        </authorList>
    </citation>
    <scope>NUCLEOTIDE SEQUENCE [LARGE SCALE GENOMIC DNA]</scope>
    <source>
        <strain evidence="2">4287</strain>
    </source>
</reference>
<feature type="transmembrane region" description="Helical" evidence="1">
    <location>
        <begin position="296"/>
        <end position="316"/>
    </location>
</feature>
<dbReference type="RefSeq" id="XP_018244364.1">
    <property type="nucleotide sequence ID" value="XM_018385706.1"/>
</dbReference>
<feature type="transmembrane region" description="Helical" evidence="1">
    <location>
        <begin position="258"/>
        <end position="276"/>
    </location>
</feature>
<dbReference type="EMBL" id="DS231704">
    <property type="protein sequence ID" value="KNB06319.1"/>
    <property type="molecule type" value="Genomic_DNA"/>
</dbReference>
<proteinExistence type="predicted"/>
<sequence length="399" mass="46565">MWQYLGCNFTTYLKDENKIPGDSDIAGLGVIIAFILPAWVTAVAATIASLRDLEGIDYRLALGAEDLLGPLSDLQAITGTAIVIAGFSQWNTITFYHRELVASYWWLTSNSFWMARPAYMYQAVKELNTALSSTSWTKWRAYTRRLLIIVSVFLGITWASLSNKLETDNWNEDDPQKCYHFNDITYNSVVLPWIWIAGLGIYQAALIWSFVDRKGTFSGIWKGKGKDLEDFFKDRTNDCFKKNVKISCRFSLAQFLRLLYRLFATFLFWILFRFVWLARVLISVWSYGDSDVRGFFIVYYAFVIWNTYDIIMLKIINQPLVEDETKMGFGQVLPLVLLVQILLNILDIWKDPAKQRERAERAKRAREPEIRRVEEELQVVMHSEWTRLELRHRDDLTRT</sequence>
<evidence type="ECO:0000313" key="2">
    <source>
        <dbReference type="EMBL" id="KNB06319.1"/>
    </source>
</evidence>
<keyword evidence="1" id="KW-0472">Membrane</keyword>
<accession>A0A0J9V492</accession>
<reference evidence="2" key="1">
    <citation type="submission" date="2007-04" db="EMBL/GenBank/DDBJ databases">
        <authorList>
            <consortium name="The Broad Institute Genome Sequencing Platform"/>
            <person name="Birren B."/>
            <person name="Lander E."/>
            <person name="Galagan J."/>
            <person name="Nusbaum C."/>
            <person name="Devon K."/>
            <person name="Ma L.-J."/>
            <person name="Jaffe D."/>
            <person name="Butler J."/>
            <person name="Alvarez P."/>
            <person name="Gnerre S."/>
            <person name="Grabherr M."/>
            <person name="Kleber M."/>
            <person name="Mauceli E."/>
            <person name="Brockman W."/>
            <person name="MacCallum I.A."/>
            <person name="Young S."/>
            <person name="LaButti K."/>
            <person name="DeCaprio D."/>
            <person name="Crawford M."/>
            <person name="Koehrsen M."/>
            <person name="Engels R."/>
            <person name="Montgomery P."/>
            <person name="Pearson M."/>
            <person name="Howarth C."/>
            <person name="Larson L."/>
            <person name="White J."/>
            <person name="O'Leary S."/>
            <person name="Kodira C."/>
            <person name="Zeng Q."/>
            <person name="Yandava C."/>
            <person name="Alvarado L."/>
            <person name="Kistler C."/>
            <person name="Shim W.-B."/>
            <person name="Kang S."/>
            <person name="Woloshuk C."/>
        </authorList>
    </citation>
    <scope>NUCLEOTIDE SEQUENCE</scope>
    <source>
        <strain evidence="2">4287</strain>
    </source>
</reference>
<dbReference type="InterPro" id="IPR053018">
    <property type="entry name" value="Elsinochrome_Biosynth-Asso"/>
</dbReference>
<feature type="transmembrane region" description="Helical" evidence="1">
    <location>
        <begin position="190"/>
        <end position="211"/>
    </location>
</feature>
<dbReference type="VEuPathDB" id="FungiDB:FOXG_07072"/>
<keyword evidence="1" id="KW-0812">Transmembrane</keyword>
<dbReference type="OrthoDB" id="5427664at2759"/>
<organism evidence="2 3">
    <name type="scientific">Fusarium oxysporum f. sp. lycopersici (strain 4287 / CBS 123668 / FGSC 9935 / NRRL 34936)</name>
    <name type="common">Fusarium vascular wilt of tomato</name>
    <dbReference type="NCBI Taxonomy" id="426428"/>
    <lineage>
        <taxon>Eukaryota</taxon>
        <taxon>Fungi</taxon>
        <taxon>Dikarya</taxon>
        <taxon>Ascomycota</taxon>
        <taxon>Pezizomycotina</taxon>
        <taxon>Sordariomycetes</taxon>
        <taxon>Hypocreomycetidae</taxon>
        <taxon>Hypocreales</taxon>
        <taxon>Nectriaceae</taxon>
        <taxon>Fusarium</taxon>
        <taxon>Fusarium oxysporum species complex</taxon>
    </lineage>
</organism>
<dbReference type="PANTHER" id="PTHR37577:SF1">
    <property type="entry name" value="INTEGRAL MEMBRANE PROTEIN"/>
    <property type="match status" value="1"/>
</dbReference>
<evidence type="ECO:0000313" key="3">
    <source>
        <dbReference type="Proteomes" id="UP000009097"/>
    </source>
</evidence>
<keyword evidence="1" id="KW-1133">Transmembrane helix</keyword>
<dbReference type="Proteomes" id="UP000009097">
    <property type="component" value="Unassembled WGS sequence"/>
</dbReference>
<feature type="transmembrane region" description="Helical" evidence="1">
    <location>
        <begin position="25"/>
        <end position="50"/>
    </location>
</feature>
<feature type="transmembrane region" description="Helical" evidence="1">
    <location>
        <begin position="142"/>
        <end position="161"/>
    </location>
</feature>